<dbReference type="SMART" id="SM00255">
    <property type="entry name" value="TIR"/>
    <property type="match status" value="1"/>
</dbReference>
<keyword evidence="2" id="KW-0677">Repeat</keyword>
<name>A0AAF1BDT7_DAUCS</name>
<organism evidence="6 7">
    <name type="scientific">Daucus carota subsp. sativus</name>
    <name type="common">Carrot</name>
    <dbReference type="NCBI Taxonomy" id="79200"/>
    <lineage>
        <taxon>Eukaryota</taxon>
        <taxon>Viridiplantae</taxon>
        <taxon>Streptophyta</taxon>
        <taxon>Embryophyta</taxon>
        <taxon>Tracheophyta</taxon>
        <taxon>Spermatophyta</taxon>
        <taxon>Magnoliopsida</taxon>
        <taxon>eudicotyledons</taxon>
        <taxon>Gunneridae</taxon>
        <taxon>Pentapetalae</taxon>
        <taxon>asterids</taxon>
        <taxon>campanulids</taxon>
        <taxon>Apiales</taxon>
        <taxon>Apiaceae</taxon>
        <taxon>Apioideae</taxon>
        <taxon>Scandiceae</taxon>
        <taxon>Daucinae</taxon>
        <taxon>Daucus</taxon>
        <taxon>Daucus sect. Daucus</taxon>
    </lineage>
</organism>
<protein>
    <recommendedName>
        <fullName evidence="5">TIR domain-containing protein</fullName>
    </recommendedName>
</protein>
<feature type="domain" description="TIR" evidence="5">
    <location>
        <begin position="29"/>
        <end position="193"/>
    </location>
</feature>
<dbReference type="InterPro" id="IPR044974">
    <property type="entry name" value="Disease_R_plants"/>
</dbReference>
<sequence length="835" mass="95355">MFWSPKPKETHQRSDDNKAEVVNDVSSSPLWDVFLSFYGKDTRRNFISNLYYALDQAGIVTFRDDPALPKGEKISSRLCHAIRTSKMFVVVISENYARSSWCLDELVEILSSKRKRNQVVPVFYYVNPSDLRHHKGSFGVALEKHKKRHSANRIEKWKLALAEIADLSGYHLEDAEENEADIIRIVENVLPQASRKVLHLDTCLFGIDLAVEEIYQQLSMESNDVRALGICGMGGIGKTTTAKAFYNKYAHKFDVSCFMENVKQNSQGGSPLLHLLQQLLTELLRAKDFKVRDVESALRKLREILSSKKALVVLDDLDQSSYSEFLVRICKLFSDGSRMIITARDLNLPNQLKVELSKVNTYMVRHLNEINSLELFSYHAFKKKQPPGKYIALSKSFVNYAGGIPLALKMLGSSLCGRTNVSFWKAEFQKLKKMPMNDIQKILQMSYDELEDDTEKAIFLDIVFFFVGKNTDEAVDVFKSCDFFPEAGIPILIERCLLTIDWNNKFQMHNLIQDMGRNVIFEESKHGPCRRLYLNQDEACQALPNLGEMDKIEGLIIDLTMSTNKYCNAEIFERLPNLSCKPHKCDDHKKKKFLHCCMLPSLHHLNLDGCIHLKELPESIGHLTKQDHLNVNDCVTLKRLPKPITQLTTMSCLDMKGCRNLKLLPEQLGELKGLKRLDASYTAIEQLPDSIAHLKKLVHLDLRGCRNLKLLPQQLGDLKGLKILDASFTAIEQLPDSIAHLKKLVYLYLSNCEKLRKLPEQFGNMESLEKFDAANSAIEQLPDSFSDLLNLVHLNLRGSSQLKRLPEQVGKMQCLKWLDTSYTAIEEPFPNYQSI</sequence>
<dbReference type="EMBL" id="CP093351">
    <property type="protein sequence ID" value="WOH15725.1"/>
    <property type="molecule type" value="Genomic_DNA"/>
</dbReference>
<dbReference type="SUPFAM" id="SSF52200">
    <property type="entry name" value="Toll/Interleukin receptor TIR domain"/>
    <property type="match status" value="1"/>
</dbReference>
<dbReference type="InterPro" id="IPR055414">
    <property type="entry name" value="LRR_R13L4/SHOC2-like"/>
</dbReference>
<dbReference type="Gene3D" id="3.40.50.300">
    <property type="entry name" value="P-loop containing nucleotide triphosphate hydrolases"/>
    <property type="match status" value="1"/>
</dbReference>
<dbReference type="PANTHER" id="PTHR11017:SF385">
    <property type="entry name" value="DISEASE RESISTANCE PROTEIN (TIR-NBS-LRR CLASS)-RELATED"/>
    <property type="match status" value="1"/>
</dbReference>
<dbReference type="PROSITE" id="PS50104">
    <property type="entry name" value="TIR"/>
    <property type="match status" value="1"/>
</dbReference>
<dbReference type="InterPro" id="IPR035897">
    <property type="entry name" value="Toll_tir_struct_dom_sf"/>
</dbReference>
<keyword evidence="7" id="KW-1185">Reference proteome</keyword>
<dbReference type="SUPFAM" id="SSF52540">
    <property type="entry name" value="P-loop containing nucleoside triphosphate hydrolases"/>
    <property type="match status" value="1"/>
</dbReference>
<gene>
    <name evidence="6" type="ORF">DCAR_0935268</name>
</gene>
<dbReference type="Pfam" id="PF23282">
    <property type="entry name" value="WHD_ROQ1"/>
    <property type="match status" value="1"/>
</dbReference>
<evidence type="ECO:0000256" key="4">
    <source>
        <dbReference type="ARBA" id="ARBA00023027"/>
    </source>
</evidence>
<dbReference type="GO" id="GO:0043531">
    <property type="term" value="F:ADP binding"/>
    <property type="evidence" value="ECO:0007669"/>
    <property type="project" value="InterPro"/>
</dbReference>
<dbReference type="Gene3D" id="1.10.8.430">
    <property type="entry name" value="Helical domain of apoptotic protease-activating factors"/>
    <property type="match status" value="1"/>
</dbReference>
<dbReference type="GO" id="GO:0051707">
    <property type="term" value="P:response to other organism"/>
    <property type="evidence" value="ECO:0007669"/>
    <property type="project" value="UniProtKB-ARBA"/>
</dbReference>
<dbReference type="InterPro" id="IPR027417">
    <property type="entry name" value="P-loop_NTPase"/>
</dbReference>
<dbReference type="AlphaFoldDB" id="A0AAF1BDT7"/>
<dbReference type="Gene3D" id="3.40.50.10140">
    <property type="entry name" value="Toll/interleukin-1 receptor homology (TIR) domain"/>
    <property type="match status" value="1"/>
</dbReference>
<dbReference type="Pfam" id="PF00931">
    <property type="entry name" value="NB-ARC"/>
    <property type="match status" value="1"/>
</dbReference>
<reference evidence="6" key="1">
    <citation type="journal article" date="2016" name="Nat. Genet.">
        <title>A high-quality carrot genome assembly provides new insights into carotenoid accumulation and asterid genome evolution.</title>
        <authorList>
            <person name="Iorizzo M."/>
            <person name="Ellison S."/>
            <person name="Senalik D."/>
            <person name="Zeng P."/>
            <person name="Satapoomin P."/>
            <person name="Huang J."/>
            <person name="Bowman M."/>
            <person name="Iovene M."/>
            <person name="Sanseverino W."/>
            <person name="Cavagnaro P."/>
            <person name="Yildiz M."/>
            <person name="Macko-Podgorni A."/>
            <person name="Moranska E."/>
            <person name="Grzebelus E."/>
            <person name="Grzebelus D."/>
            <person name="Ashrafi H."/>
            <person name="Zheng Z."/>
            <person name="Cheng S."/>
            <person name="Spooner D."/>
            <person name="Van Deynze A."/>
            <person name="Simon P."/>
        </authorList>
    </citation>
    <scope>NUCLEOTIDE SEQUENCE</scope>
    <source>
        <tissue evidence="6">Leaf</tissue>
    </source>
</reference>
<dbReference type="InterPro" id="IPR002182">
    <property type="entry name" value="NB-ARC"/>
</dbReference>
<dbReference type="SUPFAM" id="SSF52058">
    <property type="entry name" value="L domain-like"/>
    <property type="match status" value="1"/>
</dbReference>
<dbReference type="Pfam" id="PF01582">
    <property type="entry name" value="TIR"/>
    <property type="match status" value="1"/>
</dbReference>
<reference evidence="6" key="2">
    <citation type="submission" date="2022-03" db="EMBL/GenBank/DDBJ databases">
        <title>Draft title - Genomic analysis of global carrot germplasm unveils the trajectory of domestication and the origin of high carotenoid orange carrot.</title>
        <authorList>
            <person name="Iorizzo M."/>
            <person name="Ellison S."/>
            <person name="Senalik D."/>
            <person name="Macko-Podgorni A."/>
            <person name="Grzebelus D."/>
            <person name="Bostan H."/>
            <person name="Rolling W."/>
            <person name="Curaba J."/>
            <person name="Simon P."/>
        </authorList>
    </citation>
    <scope>NUCLEOTIDE SEQUENCE</scope>
    <source>
        <tissue evidence="6">Leaf</tissue>
    </source>
</reference>
<dbReference type="PRINTS" id="PR00364">
    <property type="entry name" value="DISEASERSIST"/>
</dbReference>
<evidence type="ECO:0000313" key="6">
    <source>
        <dbReference type="EMBL" id="WOH15725.1"/>
    </source>
</evidence>
<dbReference type="FunFam" id="3.40.50.10140:FF:000007">
    <property type="entry name" value="Disease resistance protein (TIR-NBS-LRR class)"/>
    <property type="match status" value="1"/>
</dbReference>
<evidence type="ECO:0000256" key="2">
    <source>
        <dbReference type="ARBA" id="ARBA00022737"/>
    </source>
</evidence>
<proteinExistence type="predicted"/>
<dbReference type="Gene3D" id="3.80.10.10">
    <property type="entry name" value="Ribonuclease Inhibitor"/>
    <property type="match status" value="2"/>
</dbReference>
<evidence type="ECO:0000259" key="5">
    <source>
        <dbReference type="PROSITE" id="PS50104"/>
    </source>
</evidence>
<keyword evidence="4" id="KW-0520">NAD</keyword>
<accession>A0AAF1BDT7</accession>
<dbReference type="PANTHER" id="PTHR11017">
    <property type="entry name" value="LEUCINE-RICH REPEAT-CONTAINING PROTEIN"/>
    <property type="match status" value="1"/>
</dbReference>
<dbReference type="InterPro" id="IPR058192">
    <property type="entry name" value="WHD_ROQ1-like"/>
</dbReference>
<dbReference type="InterPro" id="IPR042197">
    <property type="entry name" value="Apaf_helical"/>
</dbReference>
<evidence type="ECO:0000313" key="7">
    <source>
        <dbReference type="Proteomes" id="UP000077755"/>
    </source>
</evidence>
<evidence type="ECO:0000256" key="3">
    <source>
        <dbReference type="ARBA" id="ARBA00022821"/>
    </source>
</evidence>
<dbReference type="InterPro" id="IPR000157">
    <property type="entry name" value="TIR_dom"/>
</dbReference>
<keyword evidence="3" id="KW-0611">Plant defense</keyword>
<dbReference type="Proteomes" id="UP000077755">
    <property type="component" value="Chromosome 9"/>
</dbReference>
<dbReference type="Pfam" id="PF23598">
    <property type="entry name" value="LRR_14"/>
    <property type="match status" value="1"/>
</dbReference>
<dbReference type="GO" id="GO:0007165">
    <property type="term" value="P:signal transduction"/>
    <property type="evidence" value="ECO:0007669"/>
    <property type="project" value="InterPro"/>
</dbReference>
<dbReference type="InterPro" id="IPR032675">
    <property type="entry name" value="LRR_dom_sf"/>
</dbReference>
<dbReference type="GO" id="GO:0006952">
    <property type="term" value="P:defense response"/>
    <property type="evidence" value="ECO:0007669"/>
    <property type="project" value="UniProtKB-KW"/>
</dbReference>
<keyword evidence="1" id="KW-0433">Leucine-rich repeat</keyword>
<evidence type="ECO:0000256" key="1">
    <source>
        <dbReference type="ARBA" id="ARBA00022614"/>
    </source>
</evidence>